<reference evidence="2 3" key="1">
    <citation type="submission" date="2019-07" db="EMBL/GenBank/DDBJ databases">
        <title>Chromosome genome assembly for large yellow croaker.</title>
        <authorList>
            <person name="Xiao S."/>
        </authorList>
    </citation>
    <scope>NUCLEOTIDE SEQUENCE [LARGE SCALE GENOMIC DNA]</scope>
    <source>
        <strain evidence="2">JMULYC20181020</strain>
        <tissue evidence="2">Muscle</tissue>
    </source>
</reference>
<feature type="compositionally biased region" description="Polar residues" evidence="1">
    <location>
        <begin position="34"/>
        <end position="43"/>
    </location>
</feature>
<feature type="compositionally biased region" description="Polar residues" evidence="1">
    <location>
        <begin position="179"/>
        <end position="188"/>
    </location>
</feature>
<keyword evidence="3" id="KW-1185">Reference proteome</keyword>
<evidence type="ECO:0000256" key="1">
    <source>
        <dbReference type="SAM" id="MobiDB-lite"/>
    </source>
</evidence>
<feature type="compositionally biased region" description="Basic and acidic residues" evidence="1">
    <location>
        <begin position="21"/>
        <end position="33"/>
    </location>
</feature>
<organism evidence="2 3">
    <name type="scientific">Larimichthys crocea</name>
    <name type="common">Large yellow croaker</name>
    <name type="synonym">Pseudosciaena crocea</name>
    <dbReference type="NCBI Taxonomy" id="215358"/>
    <lineage>
        <taxon>Eukaryota</taxon>
        <taxon>Metazoa</taxon>
        <taxon>Chordata</taxon>
        <taxon>Craniata</taxon>
        <taxon>Vertebrata</taxon>
        <taxon>Euteleostomi</taxon>
        <taxon>Actinopterygii</taxon>
        <taxon>Neopterygii</taxon>
        <taxon>Teleostei</taxon>
        <taxon>Neoteleostei</taxon>
        <taxon>Acanthomorphata</taxon>
        <taxon>Eupercaria</taxon>
        <taxon>Sciaenidae</taxon>
        <taxon>Larimichthys</taxon>
    </lineage>
</organism>
<protein>
    <submittedName>
        <fullName evidence="2">Uncharacterized protein</fullName>
    </submittedName>
</protein>
<dbReference type="AlphaFoldDB" id="A0A6G0ITZ2"/>
<evidence type="ECO:0000313" key="3">
    <source>
        <dbReference type="Proteomes" id="UP000424527"/>
    </source>
</evidence>
<name>A0A6G0ITZ2_LARCR</name>
<dbReference type="Proteomes" id="UP000424527">
    <property type="component" value="Unassembled WGS sequence"/>
</dbReference>
<comment type="caution">
    <text evidence="2">The sequence shown here is derived from an EMBL/GenBank/DDBJ whole genome shotgun (WGS) entry which is preliminary data.</text>
</comment>
<proteinExistence type="predicted"/>
<feature type="compositionally biased region" description="Basic and acidic residues" evidence="1">
    <location>
        <begin position="189"/>
        <end position="201"/>
    </location>
</feature>
<sequence>MKTRRASASPIRGATQAADSSVHHGDRTCDRSQSDNSSRTLQQDGRHRHCVHNDPQVTSTGDLNDPQVTSTGDLNDPQVTSTGDLNDPQVTSTGDLNDPQTKKNLHAEPLMDSKGDMKDSEPAVNRPVDLKTTQTRQTLQIGPWSRYLQTGPTDLISSITPCPGLCLVNTLLAWTRVGSPSSGATSETTIHDEVTERLKTN</sequence>
<evidence type="ECO:0000313" key="2">
    <source>
        <dbReference type="EMBL" id="KAE8294804.1"/>
    </source>
</evidence>
<feature type="region of interest" description="Disordered" evidence="1">
    <location>
        <begin position="179"/>
        <end position="201"/>
    </location>
</feature>
<feature type="compositionally biased region" description="Polar residues" evidence="1">
    <location>
        <begin position="55"/>
        <end position="99"/>
    </location>
</feature>
<accession>A0A6G0ITZ2</accession>
<dbReference type="EMBL" id="REGW02000006">
    <property type="protein sequence ID" value="KAE8294804.1"/>
    <property type="molecule type" value="Genomic_DNA"/>
</dbReference>
<gene>
    <name evidence="2" type="ORF">D5F01_LYC05721</name>
</gene>
<feature type="region of interest" description="Disordered" evidence="1">
    <location>
        <begin position="1"/>
        <end position="103"/>
    </location>
</feature>